<feature type="short sequence motif" description="'HIGH' region" evidence="8">
    <location>
        <begin position="125"/>
        <end position="135"/>
    </location>
</feature>
<feature type="domain" description="Arginyl tRNA synthetase N-terminal" evidence="11">
    <location>
        <begin position="8"/>
        <end position="87"/>
    </location>
</feature>
<evidence type="ECO:0000256" key="2">
    <source>
        <dbReference type="ARBA" id="ARBA00022598"/>
    </source>
</evidence>
<dbReference type="NCBIfam" id="TIGR00456">
    <property type="entry name" value="argS"/>
    <property type="match status" value="1"/>
</dbReference>
<evidence type="ECO:0000259" key="10">
    <source>
        <dbReference type="SMART" id="SM00836"/>
    </source>
</evidence>
<dbReference type="CDD" id="cd00671">
    <property type="entry name" value="ArgRS_core"/>
    <property type="match status" value="1"/>
</dbReference>
<dbReference type="InterPro" id="IPR014729">
    <property type="entry name" value="Rossmann-like_a/b/a_fold"/>
</dbReference>
<protein>
    <recommendedName>
        <fullName evidence="8">Arginine--tRNA ligase</fullName>
        <ecNumber evidence="8">6.1.1.19</ecNumber>
    </recommendedName>
    <alternativeName>
        <fullName evidence="8">Arginyl-tRNA synthetase</fullName>
        <shortName evidence="8">ArgRS</shortName>
    </alternativeName>
</protein>
<dbReference type="Pfam" id="PF00750">
    <property type="entry name" value="tRNA-synt_1d"/>
    <property type="match status" value="1"/>
</dbReference>
<dbReference type="PANTHER" id="PTHR11956:SF5">
    <property type="entry name" value="ARGININE--TRNA LIGASE, CYTOPLASMIC"/>
    <property type="match status" value="1"/>
</dbReference>
<evidence type="ECO:0000313" key="12">
    <source>
        <dbReference type="EMBL" id="MBM7588050.1"/>
    </source>
</evidence>
<dbReference type="SUPFAM" id="SSF47323">
    <property type="entry name" value="Anticodon-binding domain of a subclass of class I aminoacyl-tRNA synthetases"/>
    <property type="match status" value="1"/>
</dbReference>
<comment type="caution">
    <text evidence="12">The sequence shown here is derived from an EMBL/GenBank/DDBJ whole genome shotgun (WGS) entry which is preliminary data.</text>
</comment>
<evidence type="ECO:0000256" key="9">
    <source>
        <dbReference type="RuleBase" id="RU363038"/>
    </source>
</evidence>
<dbReference type="Pfam" id="PF05746">
    <property type="entry name" value="DALR_1"/>
    <property type="match status" value="1"/>
</dbReference>
<evidence type="ECO:0000256" key="3">
    <source>
        <dbReference type="ARBA" id="ARBA00022741"/>
    </source>
</evidence>
<dbReference type="InterPro" id="IPR005148">
    <property type="entry name" value="Arg-tRNA-synth_N"/>
</dbReference>
<dbReference type="HAMAP" id="MF_00123">
    <property type="entry name" value="Arg_tRNA_synth"/>
    <property type="match status" value="1"/>
</dbReference>
<evidence type="ECO:0000313" key="13">
    <source>
        <dbReference type="Proteomes" id="UP001646157"/>
    </source>
</evidence>
<dbReference type="Gene3D" id="1.10.730.10">
    <property type="entry name" value="Isoleucyl-tRNA Synthetase, Domain 1"/>
    <property type="match status" value="1"/>
</dbReference>
<dbReference type="PANTHER" id="PTHR11956">
    <property type="entry name" value="ARGINYL-TRNA SYNTHETASE"/>
    <property type="match status" value="1"/>
</dbReference>
<organism evidence="12 13">
    <name type="scientific">Rossellomorea pakistanensis</name>
    <dbReference type="NCBI Taxonomy" id="992288"/>
    <lineage>
        <taxon>Bacteria</taxon>
        <taxon>Bacillati</taxon>
        <taxon>Bacillota</taxon>
        <taxon>Bacilli</taxon>
        <taxon>Bacillales</taxon>
        <taxon>Bacillaceae</taxon>
        <taxon>Rossellomorea</taxon>
    </lineage>
</organism>
<dbReference type="EMBL" id="JAFBDZ010000007">
    <property type="protein sequence ID" value="MBM7588050.1"/>
    <property type="molecule type" value="Genomic_DNA"/>
</dbReference>
<comment type="catalytic activity">
    <reaction evidence="7 8">
        <text>tRNA(Arg) + L-arginine + ATP = L-arginyl-tRNA(Arg) + AMP + diphosphate</text>
        <dbReference type="Rhea" id="RHEA:20301"/>
        <dbReference type="Rhea" id="RHEA-COMP:9658"/>
        <dbReference type="Rhea" id="RHEA-COMP:9673"/>
        <dbReference type="ChEBI" id="CHEBI:30616"/>
        <dbReference type="ChEBI" id="CHEBI:32682"/>
        <dbReference type="ChEBI" id="CHEBI:33019"/>
        <dbReference type="ChEBI" id="CHEBI:78442"/>
        <dbReference type="ChEBI" id="CHEBI:78513"/>
        <dbReference type="ChEBI" id="CHEBI:456215"/>
        <dbReference type="EC" id="6.1.1.19"/>
    </reaction>
</comment>
<dbReference type="SMART" id="SM01016">
    <property type="entry name" value="Arg_tRNA_synt_N"/>
    <property type="match status" value="1"/>
</dbReference>
<evidence type="ECO:0000256" key="8">
    <source>
        <dbReference type="HAMAP-Rule" id="MF_00123"/>
    </source>
</evidence>
<keyword evidence="13" id="KW-1185">Reference proteome</keyword>
<keyword evidence="6 8" id="KW-0030">Aminoacyl-tRNA synthetase</keyword>
<gene>
    <name evidence="8" type="primary">argS</name>
    <name evidence="12" type="ORF">JOC86_004625</name>
</gene>
<comment type="subunit">
    <text evidence="8">Monomer.</text>
</comment>
<dbReference type="Pfam" id="PF03485">
    <property type="entry name" value="Arg_tRNA_synt_N"/>
    <property type="match status" value="1"/>
</dbReference>
<dbReference type="RefSeq" id="WP_205175419.1">
    <property type="nucleotide sequence ID" value="NZ_JAFBDZ010000007.1"/>
</dbReference>
<name>A0ABS2NJN6_9BACI</name>
<keyword evidence="2 8" id="KW-0436">Ligase</keyword>
<sequence>MTIDTLKTFYSEALHQKLKEFLTIDEVYQLIETPKYSNHGDFAFPCFQLAKLKRQSPQQIAEELASELNDTAFSKVEAVGPYVNVFLNGKLLGPSIVDKVLTLKNDFGSHSFGKDKTIAIDMSSPNIAKPFSMGHLRSTVIGNSLALLANKCGYNTVRINYIGDWGTQFGKLIVAYKKWGEESKVRQNPIGELFKLYTKFHEESENDPNLEGEGRKAFKLLEDGDPEITRLWKWFREESLMAFKKIYKLLGVEFDSYNGEAYYNDKMEEVVEQLKHAHLLETSKGAEVVRLDELNLPPCLIKKSDGATLYATRDLASALDRQNRYKFDQALYVVGQEQGIHFKQVFSVLGKLGYQWSDEMKHIPFGLYLKAGKKMSTRKGRVILLEDVLNEAIKIAQDNIKLKNPDLSFASEVAKAVGAGAVIFHDLKNDRQNDIEFSLEDMLTFEGETGPYIQYTHARAQSLLRKASDVQIKDFHGLDDHESWEIIKLLHQFPQITEKAHNDSSPSVLAKYLLQTAKAFNKYYGKTKILVEDEEKMSRLALVESVTLVLEEGLFLLGISAPKEM</sequence>
<dbReference type="InterPro" id="IPR001278">
    <property type="entry name" value="Arg-tRNA-ligase"/>
</dbReference>
<dbReference type="GO" id="GO:0004814">
    <property type="term" value="F:arginine-tRNA ligase activity"/>
    <property type="evidence" value="ECO:0007669"/>
    <property type="project" value="UniProtKB-EC"/>
</dbReference>
<dbReference type="InterPro" id="IPR035684">
    <property type="entry name" value="ArgRS_core"/>
</dbReference>
<dbReference type="SUPFAM" id="SSF52374">
    <property type="entry name" value="Nucleotidylyl transferase"/>
    <property type="match status" value="1"/>
</dbReference>
<dbReference type="EC" id="6.1.1.19" evidence="8"/>
<keyword evidence="4 8" id="KW-0067">ATP-binding</keyword>
<dbReference type="InterPro" id="IPR008909">
    <property type="entry name" value="DALR_anticod-bd"/>
</dbReference>
<dbReference type="InterPro" id="IPR009080">
    <property type="entry name" value="tRNAsynth_Ia_anticodon-bd"/>
</dbReference>
<evidence type="ECO:0000256" key="4">
    <source>
        <dbReference type="ARBA" id="ARBA00022840"/>
    </source>
</evidence>
<evidence type="ECO:0000256" key="7">
    <source>
        <dbReference type="ARBA" id="ARBA00049339"/>
    </source>
</evidence>
<dbReference type="CDD" id="cd07956">
    <property type="entry name" value="Anticodon_Ia_Arg"/>
    <property type="match status" value="1"/>
</dbReference>
<dbReference type="SMART" id="SM00836">
    <property type="entry name" value="DALR_1"/>
    <property type="match status" value="1"/>
</dbReference>
<comment type="similarity">
    <text evidence="1 8 9">Belongs to the class-I aminoacyl-tRNA synthetase family.</text>
</comment>
<dbReference type="InterPro" id="IPR036695">
    <property type="entry name" value="Arg-tRNA-synth_N_sf"/>
</dbReference>
<feature type="domain" description="DALR anticodon binding" evidence="10">
    <location>
        <begin position="453"/>
        <end position="565"/>
    </location>
</feature>
<dbReference type="SUPFAM" id="SSF55190">
    <property type="entry name" value="Arginyl-tRNA synthetase (ArgRS), N-terminal 'additional' domain"/>
    <property type="match status" value="1"/>
</dbReference>
<evidence type="ECO:0000256" key="1">
    <source>
        <dbReference type="ARBA" id="ARBA00005594"/>
    </source>
</evidence>
<keyword evidence="3 8" id="KW-0547">Nucleotide-binding</keyword>
<dbReference type="Gene3D" id="3.40.50.620">
    <property type="entry name" value="HUPs"/>
    <property type="match status" value="1"/>
</dbReference>
<comment type="subcellular location">
    <subcellularLocation>
        <location evidence="8">Cytoplasm</location>
    </subcellularLocation>
</comment>
<dbReference type="PRINTS" id="PR01038">
    <property type="entry name" value="TRNASYNTHARG"/>
</dbReference>
<reference evidence="12 13" key="1">
    <citation type="submission" date="2021-01" db="EMBL/GenBank/DDBJ databases">
        <title>Genomic Encyclopedia of Type Strains, Phase IV (KMG-IV): sequencing the most valuable type-strain genomes for metagenomic binning, comparative biology and taxonomic classification.</title>
        <authorList>
            <person name="Goeker M."/>
        </authorList>
    </citation>
    <scope>NUCLEOTIDE SEQUENCE [LARGE SCALE GENOMIC DNA]</scope>
    <source>
        <strain evidence="12 13">DSM 24834</strain>
    </source>
</reference>
<evidence type="ECO:0000256" key="6">
    <source>
        <dbReference type="ARBA" id="ARBA00023146"/>
    </source>
</evidence>
<keyword evidence="5 8" id="KW-0648">Protein biosynthesis</keyword>
<keyword evidence="8" id="KW-0963">Cytoplasm</keyword>
<dbReference type="Proteomes" id="UP001646157">
    <property type="component" value="Unassembled WGS sequence"/>
</dbReference>
<evidence type="ECO:0000259" key="11">
    <source>
        <dbReference type="SMART" id="SM01016"/>
    </source>
</evidence>
<accession>A0ABS2NJN6</accession>
<proteinExistence type="inferred from homology"/>
<dbReference type="Gene3D" id="3.30.1360.70">
    <property type="entry name" value="Arginyl tRNA synthetase N-terminal domain"/>
    <property type="match status" value="1"/>
</dbReference>
<evidence type="ECO:0000256" key="5">
    <source>
        <dbReference type="ARBA" id="ARBA00022917"/>
    </source>
</evidence>